<dbReference type="Pfam" id="PF00787">
    <property type="entry name" value="PX"/>
    <property type="match status" value="1"/>
</dbReference>
<dbReference type="SMART" id="SM00313">
    <property type="entry name" value="PXA"/>
    <property type="match status" value="1"/>
</dbReference>
<dbReference type="Pfam" id="PF02194">
    <property type="entry name" value="PXA"/>
    <property type="match status" value="1"/>
</dbReference>
<evidence type="ECO:0000256" key="2">
    <source>
        <dbReference type="ARBA" id="ARBA00022490"/>
    </source>
</evidence>
<sequence length="937" mass="105945">MGRVMANLKALMEEFKVRTVYWAICIFVISYFLSHTSKSMWTNIPMSVLILSAIRYLSYEVELRWKVRPVRRQTYISHLEKKQLSVDESCLSSAPSIPKWRRKISSPPVEAAVHELVSKILQDFVVDLWYSSITPDKEVPELIHATILDALGEISERIKGINLVDLLTRDMVDAIGKHLDTYRRIQTEIGVDDMGTLSSEERDARLKLGLLASKELHPALVSPECEHKVLQCIIGGVLAVVLKPEEAQCPLVRCFSRELLTCLLIEPVMNFASPEFVNELIECIFLNTKANREGQAGPDGSGNATVVVDGSSDSVGNPHAGPESKILLSNQPPEKLAEADDIISIKTFEHGNPNEPQEDSGCFLHSQMAEQAAIVQDKYMVHMMQGSDDFSRSVLDTDNSSHISVDLVGETSAGVNLCDEYEGNAMKVKSNKGLLKQSISKSDSETIIMSGEAIVMKELYYPKFGRHKTEPTGALLTLGEGVLCAPKLKCQVVGVSFKQIRSKPFAVYSISVTDPNYKTWLVERRYQNFERLHRHLKHLPNYSLHLPPKGFLSSYMDNHFIHQRDVLLNKYLQDLLSIANVAEQHEVLDFLSVSSKNYSYGKATSVMKTFAVNVDEAMEDIVRQIKGVSDDLRRIVVGSSSSNTTSLAEKSLMLPWKEEIKRHHPRDSYVEAADSQSAYWPSEKDHHSATNTCHLDNELKHEIFSPRVSDHMKESMMLDLGKNQLADKFPNSTLDKFLANESSNVTHLLQDLDGIPPEWNLQNTSLPLLNLVDKIFLLDKQGWLRRQVFWISKQLVQLMMDDAIDDWMLRQISLLRNEEVIAQMIHWVQNNLWPNGTFFTTSERDTCSESSTSDTHLEAVRRASLVKKIILDSVPAPLVTLIGYKQYRQCAEDIYYFLQSSILLKQLAYSMLEAVILTLFPELTEIVEDIHNKTYAS</sequence>
<proteinExistence type="predicted"/>
<dbReference type="GeneID" id="120262459"/>
<feature type="transmembrane region" description="Helical" evidence="4">
    <location>
        <begin position="15"/>
        <end position="34"/>
    </location>
</feature>
<evidence type="ECO:0000256" key="4">
    <source>
        <dbReference type="SAM" id="Phobius"/>
    </source>
</evidence>
<evidence type="ECO:0000259" key="5">
    <source>
        <dbReference type="PROSITE" id="PS50195"/>
    </source>
</evidence>
<keyword evidence="7" id="KW-1185">Reference proteome</keyword>
<dbReference type="PANTHER" id="PTHR22999">
    <property type="entry name" value="PX SERINE/THREONINE KINASE PXK"/>
    <property type="match status" value="1"/>
</dbReference>
<evidence type="ECO:0000313" key="9">
    <source>
        <dbReference type="RefSeq" id="XP_039126508.1"/>
    </source>
</evidence>
<evidence type="ECO:0000256" key="3">
    <source>
        <dbReference type="SAM" id="MobiDB-lite"/>
    </source>
</evidence>
<dbReference type="InterPro" id="IPR036871">
    <property type="entry name" value="PX_dom_sf"/>
</dbReference>
<dbReference type="AlphaFoldDB" id="A0AB40BI58"/>
<dbReference type="GO" id="GO:0005768">
    <property type="term" value="C:endosome"/>
    <property type="evidence" value="ECO:0007669"/>
    <property type="project" value="UniProtKB-ARBA"/>
</dbReference>
<keyword evidence="4" id="KW-0812">Transmembrane</keyword>
<keyword evidence="4" id="KW-0472">Membrane</keyword>
<dbReference type="SUPFAM" id="SSF64268">
    <property type="entry name" value="PX domain"/>
    <property type="match status" value="1"/>
</dbReference>
<dbReference type="InterPro" id="IPR051837">
    <property type="entry name" value="SortingNexin/PXDomain-PKLike"/>
</dbReference>
<dbReference type="InterPro" id="IPR001683">
    <property type="entry name" value="PX_dom"/>
</dbReference>
<dbReference type="InterPro" id="IPR013937">
    <property type="entry name" value="Sorting_nexin_C"/>
</dbReference>
<dbReference type="Proteomes" id="UP001515500">
    <property type="component" value="Chromosome 5"/>
</dbReference>
<gene>
    <name evidence="8 9" type="primary">LOC120262459</name>
</gene>
<name>A0AB40BI58_DIOCR</name>
<dbReference type="SMART" id="SM00312">
    <property type="entry name" value="PX"/>
    <property type="match status" value="1"/>
</dbReference>
<comment type="subcellular location">
    <subcellularLocation>
        <location evidence="1">Cytoplasm</location>
    </subcellularLocation>
</comment>
<dbReference type="GO" id="GO:0035091">
    <property type="term" value="F:phosphatidylinositol binding"/>
    <property type="evidence" value="ECO:0007669"/>
    <property type="project" value="InterPro"/>
</dbReference>
<feature type="region of interest" description="Disordered" evidence="3">
    <location>
        <begin position="294"/>
        <end position="327"/>
    </location>
</feature>
<accession>A0AB40BI58</accession>
<evidence type="ECO:0000256" key="1">
    <source>
        <dbReference type="ARBA" id="ARBA00004496"/>
    </source>
</evidence>
<evidence type="ECO:0000313" key="7">
    <source>
        <dbReference type="Proteomes" id="UP001515500"/>
    </source>
</evidence>
<dbReference type="Gene3D" id="3.30.1520.10">
    <property type="entry name" value="Phox-like domain"/>
    <property type="match status" value="1"/>
</dbReference>
<reference evidence="8 9" key="1">
    <citation type="submission" date="2025-04" db="UniProtKB">
        <authorList>
            <consortium name="RefSeq"/>
        </authorList>
    </citation>
    <scope>IDENTIFICATION</scope>
</reference>
<dbReference type="InterPro" id="IPR003114">
    <property type="entry name" value="Phox_assoc"/>
</dbReference>
<dbReference type="GO" id="GO:0016020">
    <property type="term" value="C:membrane"/>
    <property type="evidence" value="ECO:0007669"/>
    <property type="project" value="UniProtKB-ARBA"/>
</dbReference>
<feature type="domain" description="PXA" evidence="6">
    <location>
        <begin position="106"/>
        <end position="289"/>
    </location>
</feature>
<feature type="domain" description="PX" evidence="5">
    <location>
        <begin position="486"/>
        <end position="598"/>
    </location>
</feature>
<feature type="compositionally biased region" description="Low complexity" evidence="3">
    <location>
        <begin position="306"/>
        <end position="316"/>
    </location>
</feature>
<dbReference type="RefSeq" id="XP_039126508.1">
    <property type="nucleotide sequence ID" value="XM_039270574.1"/>
</dbReference>
<dbReference type="Pfam" id="PF08628">
    <property type="entry name" value="Nexin_C"/>
    <property type="match status" value="1"/>
</dbReference>
<organism evidence="7 8">
    <name type="scientific">Dioscorea cayennensis subsp. rotundata</name>
    <name type="common">White Guinea yam</name>
    <name type="synonym">Dioscorea rotundata</name>
    <dbReference type="NCBI Taxonomy" id="55577"/>
    <lineage>
        <taxon>Eukaryota</taxon>
        <taxon>Viridiplantae</taxon>
        <taxon>Streptophyta</taxon>
        <taxon>Embryophyta</taxon>
        <taxon>Tracheophyta</taxon>
        <taxon>Spermatophyta</taxon>
        <taxon>Magnoliopsida</taxon>
        <taxon>Liliopsida</taxon>
        <taxon>Dioscoreales</taxon>
        <taxon>Dioscoreaceae</taxon>
        <taxon>Dioscorea</taxon>
    </lineage>
</organism>
<protein>
    <submittedName>
        <fullName evidence="8 9">Uncharacterized protein LOC120262459</fullName>
    </submittedName>
</protein>
<dbReference type="PANTHER" id="PTHR22999:SF23">
    <property type="entry name" value="SORTING NEXIN-16"/>
    <property type="match status" value="1"/>
</dbReference>
<keyword evidence="4" id="KW-1133">Transmembrane helix</keyword>
<evidence type="ECO:0000313" key="8">
    <source>
        <dbReference type="RefSeq" id="XP_039126507.1"/>
    </source>
</evidence>
<dbReference type="PROSITE" id="PS50195">
    <property type="entry name" value="PX"/>
    <property type="match status" value="1"/>
</dbReference>
<dbReference type="RefSeq" id="XP_039126507.1">
    <property type="nucleotide sequence ID" value="XM_039270573.1"/>
</dbReference>
<keyword evidence="2" id="KW-0963">Cytoplasm</keyword>
<evidence type="ECO:0000259" key="6">
    <source>
        <dbReference type="PROSITE" id="PS51207"/>
    </source>
</evidence>
<dbReference type="PROSITE" id="PS51207">
    <property type="entry name" value="PXA"/>
    <property type="match status" value="1"/>
</dbReference>